<evidence type="ECO:0000313" key="2">
    <source>
        <dbReference type="WBParaSite" id="Gr19_v10_g17112.t1"/>
    </source>
</evidence>
<dbReference type="AlphaFoldDB" id="A0A914HH37"/>
<name>A0A914HH37_GLORO</name>
<accession>A0A914HH37</accession>
<dbReference type="Proteomes" id="UP000887572">
    <property type="component" value="Unplaced"/>
</dbReference>
<sequence length="85" mass="9029">MPDGDGALPSPFIHSSLILANLQQAKRCGINSMAYDFPLISGSIARPQQIVQSTLTMALSLFCKGSVPSSFSDQFPSSVPEEPSD</sequence>
<protein>
    <submittedName>
        <fullName evidence="2">Uncharacterized protein</fullName>
    </submittedName>
</protein>
<dbReference type="WBParaSite" id="Gr19_v10_g17112.t1">
    <property type="protein sequence ID" value="Gr19_v10_g17112.t1"/>
    <property type="gene ID" value="Gr19_v10_g17112"/>
</dbReference>
<organism evidence="1 2">
    <name type="scientific">Globodera rostochiensis</name>
    <name type="common">Golden nematode worm</name>
    <name type="synonym">Heterodera rostochiensis</name>
    <dbReference type="NCBI Taxonomy" id="31243"/>
    <lineage>
        <taxon>Eukaryota</taxon>
        <taxon>Metazoa</taxon>
        <taxon>Ecdysozoa</taxon>
        <taxon>Nematoda</taxon>
        <taxon>Chromadorea</taxon>
        <taxon>Rhabditida</taxon>
        <taxon>Tylenchina</taxon>
        <taxon>Tylenchomorpha</taxon>
        <taxon>Tylenchoidea</taxon>
        <taxon>Heteroderidae</taxon>
        <taxon>Heteroderinae</taxon>
        <taxon>Globodera</taxon>
    </lineage>
</organism>
<reference evidence="2" key="1">
    <citation type="submission" date="2022-11" db="UniProtKB">
        <authorList>
            <consortium name="WormBaseParasite"/>
        </authorList>
    </citation>
    <scope>IDENTIFICATION</scope>
</reference>
<keyword evidence="1" id="KW-1185">Reference proteome</keyword>
<evidence type="ECO:0000313" key="1">
    <source>
        <dbReference type="Proteomes" id="UP000887572"/>
    </source>
</evidence>
<proteinExistence type="predicted"/>